<dbReference type="GO" id="GO:0030313">
    <property type="term" value="C:cell envelope"/>
    <property type="evidence" value="ECO:0007669"/>
    <property type="project" value="UniProtKB-SubCell"/>
</dbReference>
<dbReference type="InterPro" id="IPR025997">
    <property type="entry name" value="SBP_2_dom"/>
</dbReference>
<evidence type="ECO:0000313" key="5">
    <source>
        <dbReference type="EMBL" id="KAB0679400.1"/>
    </source>
</evidence>
<dbReference type="CDD" id="cd19973">
    <property type="entry name" value="PBP1_ABC_sugar_binding-like"/>
    <property type="match status" value="1"/>
</dbReference>
<dbReference type="SUPFAM" id="SSF53822">
    <property type="entry name" value="Periplasmic binding protein-like I"/>
    <property type="match status" value="1"/>
</dbReference>
<evidence type="ECO:0000259" key="4">
    <source>
        <dbReference type="Pfam" id="PF13407"/>
    </source>
</evidence>
<comment type="caution">
    <text evidence="5">The sequence shown here is derived from an EMBL/GenBank/DDBJ whole genome shotgun (WGS) entry which is preliminary data.</text>
</comment>
<dbReference type="GO" id="GO:0030246">
    <property type="term" value="F:carbohydrate binding"/>
    <property type="evidence" value="ECO:0007669"/>
    <property type="project" value="UniProtKB-ARBA"/>
</dbReference>
<dbReference type="Gene3D" id="3.40.50.2300">
    <property type="match status" value="2"/>
</dbReference>
<evidence type="ECO:0000256" key="2">
    <source>
        <dbReference type="ARBA" id="ARBA00007639"/>
    </source>
</evidence>
<dbReference type="EMBL" id="VZDO01000010">
    <property type="protein sequence ID" value="KAB0679400.1"/>
    <property type="molecule type" value="Genomic_DNA"/>
</dbReference>
<comment type="similarity">
    <text evidence="2">Belongs to the bacterial solute-binding protein 2 family.</text>
</comment>
<protein>
    <submittedName>
        <fullName evidence="5">Sugar ABC transporter substrate-binding protein</fullName>
    </submittedName>
</protein>
<reference evidence="5 6" key="1">
    <citation type="submission" date="2019-09" db="EMBL/GenBank/DDBJ databases">
        <title>YIM 132180 draft genome.</title>
        <authorList>
            <person name="Zhang K."/>
        </authorList>
    </citation>
    <scope>NUCLEOTIDE SEQUENCE [LARGE SCALE GENOMIC DNA]</scope>
    <source>
        <strain evidence="5 6">YIM 132180</strain>
    </source>
</reference>
<dbReference type="Proteomes" id="UP000432089">
    <property type="component" value="Unassembled WGS sequence"/>
</dbReference>
<evidence type="ECO:0000256" key="3">
    <source>
        <dbReference type="ARBA" id="ARBA00022729"/>
    </source>
</evidence>
<dbReference type="InterPro" id="IPR028082">
    <property type="entry name" value="Peripla_BP_I"/>
</dbReference>
<comment type="subcellular location">
    <subcellularLocation>
        <location evidence="1">Cell envelope</location>
    </subcellularLocation>
</comment>
<evidence type="ECO:0000313" key="6">
    <source>
        <dbReference type="Proteomes" id="UP000432089"/>
    </source>
</evidence>
<gene>
    <name evidence="5" type="ORF">F6X38_13795</name>
</gene>
<evidence type="ECO:0000256" key="1">
    <source>
        <dbReference type="ARBA" id="ARBA00004196"/>
    </source>
</evidence>
<sequence length="374" mass="38704">MVVLNAKDRDEEVAVRLGLPKPGLGGEVPVSLKSLVATTALVAFAGLGLGLGPAAAQGAAPLVCLITKTDTNPFFVKMKEGALAKSKEVGVNLQTYAGKIDGDVDSQVQAIESCIAGQAKGILITPTDTKALVPKIKEARDAGILVIALDTSFDPIDAADATFATDNFEAGKLIGEWAKTTLGDKAKDAKIAFLDLIPAQPSVDVMRDQGFMTGFGIDVKDKAVIGDENDPRIVGHDITNGNEEGGRTAMENLLQKDPSINVVYTINEPAAAGAYEALKAVGMEGNVTLVSIDGGCPGVKNVEGGIIGATSMQYPLKMAALGVEAIKKFADSGEKPKATEGLQFTNTGVDLVTDKPADGVKSMTSTEATKACWG</sequence>
<feature type="domain" description="Periplasmic binding protein" evidence="4">
    <location>
        <begin position="65"/>
        <end position="334"/>
    </location>
</feature>
<proteinExistence type="inferred from homology"/>
<keyword evidence="3" id="KW-0732">Signal</keyword>
<dbReference type="PANTHER" id="PTHR46847:SF1">
    <property type="entry name" value="D-ALLOSE-BINDING PERIPLASMIC PROTEIN-RELATED"/>
    <property type="match status" value="1"/>
</dbReference>
<keyword evidence="6" id="KW-1185">Reference proteome</keyword>
<dbReference type="PANTHER" id="PTHR46847">
    <property type="entry name" value="D-ALLOSE-BINDING PERIPLASMIC PROTEIN-RELATED"/>
    <property type="match status" value="1"/>
</dbReference>
<dbReference type="AlphaFoldDB" id="A0A7V7TWA6"/>
<name>A0A7V7TWA6_9HYPH</name>
<dbReference type="Pfam" id="PF13407">
    <property type="entry name" value="Peripla_BP_4"/>
    <property type="match status" value="1"/>
</dbReference>
<organism evidence="5 6">
    <name type="scientific">Plantimonas leprariae</name>
    <dbReference type="NCBI Taxonomy" id="2615207"/>
    <lineage>
        <taxon>Bacteria</taxon>
        <taxon>Pseudomonadati</taxon>
        <taxon>Pseudomonadota</taxon>
        <taxon>Alphaproteobacteria</taxon>
        <taxon>Hyphomicrobiales</taxon>
        <taxon>Aurantimonadaceae</taxon>
        <taxon>Plantimonas</taxon>
    </lineage>
</organism>
<accession>A0A7V7TWA6</accession>